<dbReference type="AlphaFoldDB" id="A0A261UKT9"/>
<comment type="caution">
    <text evidence="7">The sequence shown here is derived from an EMBL/GenBank/DDBJ whole genome shotgun (WGS) entry which is preliminary data.</text>
</comment>
<sequence>MKRRTLLRSLMALGGAAGTGPAWVRAASSSDPAAGLLTQTFPDLQGQPQPLAQWKGKPMLVNFWATWCPPCVKEMPELDALHKRHSGVQFLGLAVDSSANVVKFVAKLPVSYTLLVAGAGSIDLMRRLGNAPGGLPFTVILAADGRITKQILGPVDPAGLDKWLTEVAA</sequence>
<dbReference type="InterPro" id="IPR013766">
    <property type="entry name" value="Thioredoxin_domain"/>
</dbReference>
<reference evidence="8" key="1">
    <citation type="submission" date="2017-05" db="EMBL/GenBank/DDBJ databases">
        <title>Complete and WGS of Bordetella genogroups.</title>
        <authorList>
            <person name="Spilker T."/>
            <person name="Lipuma J."/>
        </authorList>
    </citation>
    <scope>NUCLEOTIDE SEQUENCE [LARGE SCALE GENOMIC DNA]</scope>
    <source>
        <strain evidence="8">AU8856</strain>
    </source>
</reference>
<accession>A0A261UKT9</accession>
<dbReference type="SUPFAM" id="SSF52833">
    <property type="entry name" value="Thioredoxin-like"/>
    <property type="match status" value="1"/>
</dbReference>
<dbReference type="RefSeq" id="WP_094843882.1">
    <property type="nucleotide sequence ID" value="NZ_NEVS01000004.1"/>
</dbReference>
<evidence type="ECO:0000256" key="3">
    <source>
        <dbReference type="ARBA" id="ARBA00022764"/>
    </source>
</evidence>
<dbReference type="EMBL" id="NEVS01000004">
    <property type="protein sequence ID" value="OZI62506.1"/>
    <property type="molecule type" value="Genomic_DNA"/>
</dbReference>
<keyword evidence="8" id="KW-1185">Reference proteome</keyword>
<evidence type="ECO:0000313" key="8">
    <source>
        <dbReference type="Proteomes" id="UP000215767"/>
    </source>
</evidence>
<dbReference type="CDD" id="cd02966">
    <property type="entry name" value="TlpA_like_family"/>
    <property type="match status" value="1"/>
</dbReference>
<dbReference type="PROSITE" id="PS51352">
    <property type="entry name" value="THIOREDOXIN_2"/>
    <property type="match status" value="1"/>
</dbReference>
<organism evidence="7 8">
    <name type="scientific">Bordetella genomosp. 11</name>
    <dbReference type="NCBI Taxonomy" id="1416808"/>
    <lineage>
        <taxon>Bacteria</taxon>
        <taxon>Pseudomonadati</taxon>
        <taxon>Pseudomonadota</taxon>
        <taxon>Betaproteobacteria</taxon>
        <taxon>Burkholderiales</taxon>
        <taxon>Alcaligenaceae</taxon>
        <taxon>Bordetella</taxon>
    </lineage>
</organism>
<dbReference type="GO" id="GO:0042597">
    <property type="term" value="C:periplasmic space"/>
    <property type="evidence" value="ECO:0007669"/>
    <property type="project" value="UniProtKB-SubCell"/>
</dbReference>
<protein>
    <submittedName>
        <fullName evidence="7">Thioredoxin</fullName>
    </submittedName>
</protein>
<dbReference type="GO" id="GO:0015036">
    <property type="term" value="F:disulfide oxidoreductase activity"/>
    <property type="evidence" value="ECO:0007669"/>
    <property type="project" value="UniProtKB-ARBA"/>
</dbReference>
<dbReference type="Gene3D" id="3.40.30.10">
    <property type="entry name" value="Glutaredoxin"/>
    <property type="match status" value="1"/>
</dbReference>
<evidence type="ECO:0000256" key="5">
    <source>
        <dbReference type="ARBA" id="ARBA00023284"/>
    </source>
</evidence>
<keyword evidence="5" id="KW-0676">Redox-active center</keyword>
<evidence type="ECO:0000256" key="1">
    <source>
        <dbReference type="ARBA" id="ARBA00004418"/>
    </source>
</evidence>
<dbReference type="InterPro" id="IPR050553">
    <property type="entry name" value="Thioredoxin_ResA/DsbE_sf"/>
</dbReference>
<dbReference type="PANTHER" id="PTHR42852">
    <property type="entry name" value="THIOL:DISULFIDE INTERCHANGE PROTEIN DSBE"/>
    <property type="match status" value="1"/>
</dbReference>
<comment type="subcellular location">
    <subcellularLocation>
        <location evidence="1">Periplasm</location>
    </subcellularLocation>
</comment>
<keyword evidence="3" id="KW-0574">Periplasm</keyword>
<evidence type="ECO:0000256" key="4">
    <source>
        <dbReference type="ARBA" id="ARBA00023157"/>
    </source>
</evidence>
<feature type="domain" description="Thioredoxin" evidence="6">
    <location>
        <begin position="30"/>
        <end position="169"/>
    </location>
</feature>
<dbReference type="InterPro" id="IPR013740">
    <property type="entry name" value="Redoxin"/>
</dbReference>
<proteinExistence type="predicted"/>
<dbReference type="InterPro" id="IPR017937">
    <property type="entry name" value="Thioredoxin_CS"/>
</dbReference>
<gene>
    <name evidence="7" type="ORF">CAL28_25390</name>
</gene>
<dbReference type="GO" id="GO:0017004">
    <property type="term" value="P:cytochrome complex assembly"/>
    <property type="evidence" value="ECO:0007669"/>
    <property type="project" value="UniProtKB-KW"/>
</dbReference>
<dbReference type="Pfam" id="PF08534">
    <property type="entry name" value="Redoxin"/>
    <property type="match status" value="1"/>
</dbReference>
<dbReference type="PROSITE" id="PS00194">
    <property type="entry name" value="THIOREDOXIN_1"/>
    <property type="match status" value="1"/>
</dbReference>
<dbReference type="InterPro" id="IPR036249">
    <property type="entry name" value="Thioredoxin-like_sf"/>
</dbReference>
<evidence type="ECO:0000313" key="7">
    <source>
        <dbReference type="EMBL" id="OZI62506.1"/>
    </source>
</evidence>
<evidence type="ECO:0000259" key="6">
    <source>
        <dbReference type="PROSITE" id="PS51352"/>
    </source>
</evidence>
<keyword evidence="4" id="KW-1015">Disulfide bond</keyword>
<evidence type="ECO:0000256" key="2">
    <source>
        <dbReference type="ARBA" id="ARBA00022748"/>
    </source>
</evidence>
<dbReference type="Proteomes" id="UP000215767">
    <property type="component" value="Unassembled WGS sequence"/>
</dbReference>
<name>A0A261UKT9_9BORD</name>
<dbReference type="OrthoDB" id="9811352at2"/>
<keyword evidence="2" id="KW-0201">Cytochrome c-type biogenesis</keyword>
<dbReference type="PANTHER" id="PTHR42852:SF6">
    <property type="entry name" value="THIOL:DISULFIDE INTERCHANGE PROTEIN DSBE"/>
    <property type="match status" value="1"/>
</dbReference>